<comment type="caution">
    <text evidence="1">The sequence shown here is derived from an EMBL/GenBank/DDBJ whole genome shotgun (WGS) entry which is preliminary data.</text>
</comment>
<dbReference type="AlphaFoldDB" id="A0A5B0EBX0"/>
<reference evidence="1 2" key="1">
    <citation type="submission" date="2019-07" db="EMBL/GenBank/DDBJ databases">
        <title>Analysis of the biochemical properties, biological activity and biotechnological potential of siderophores and biosurfactants produced by Antarctic psychrotolerant bacteria.</title>
        <authorList>
            <person name="Styczynski M."/>
            <person name="Krucon T."/>
            <person name="Decewicz P."/>
            <person name="Dziewit L."/>
        </authorList>
    </citation>
    <scope>NUCLEOTIDE SEQUENCE [LARGE SCALE GENOMIC DNA]</scope>
    <source>
        <strain evidence="1 2">ANT_H27</strain>
    </source>
</reference>
<dbReference type="Proteomes" id="UP000323856">
    <property type="component" value="Unassembled WGS sequence"/>
</dbReference>
<organism evidence="1 2">
    <name type="scientific">Paeniglutamicibacter gangotriensis</name>
    <dbReference type="NCBI Taxonomy" id="254787"/>
    <lineage>
        <taxon>Bacteria</taxon>
        <taxon>Bacillati</taxon>
        <taxon>Actinomycetota</taxon>
        <taxon>Actinomycetes</taxon>
        <taxon>Micrococcales</taxon>
        <taxon>Micrococcaceae</taxon>
        <taxon>Paeniglutamicibacter</taxon>
    </lineage>
</organism>
<protein>
    <submittedName>
        <fullName evidence="1">Uncharacterized protein</fullName>
    </submittedName>
</protein>
<accession>A0A5B0EBX0</accession>
<evidence type="ECO:0000313" key="1">
    <source>
        <dbReference type="EMBL" id="KAA0976534.1"/>
    </source>
</evidence>
<name>A0A5B0EBX0_9MICC</name>
<evidence type="ECO:0000313" key="2">
    <source>
        <dbReference type="Proteomes" id="UP000323856"/>
    </source>
</evidence>
<proteinExistence type="predicted"/>
<dbReference type="RefSeq" id="WP_149619627.1">
    <property type="nucleotide sequence ID" value="NZ_VOBL01000009.1"/>
</dbReference>
<sequence>MNELVPFWCPKNKWVFEMIRFGLSRPTGRRVGANAPHRLLALRSVVDAGDVLTTVWLFGAGWFMV</sequence>
<gene>
    <name evidence="1" type="ORF">FQ154_10235</name>
</gene>
<dbReference type="EMBL" id="VOBL01000009">
    <property type="protein sequence ID" value="KAA0976534.1"/>
    <property type="molecule type" value="Genomic_DNA"/>
</dbReference>